<keyword evidence="1" id="KW-0472">Membrane</keyword>
<dbReference type="Proteomes" id="UP001165641">
    <property type="component" value="Unassembled WGS sequence"/>
</dbReference>
<evidence type="ECO:0008006" key="4">
    <source>
        <dbReference type="Google" id="ProtNLM"/>
    </source>
</evidence>
<keyword evidence="3" id="KW-1185">Reference proteome</keyword>
<feature type="transmembrane region" description="Helical" evidence="1">
    <location>
        <begin position="88"/>
        <end position="105"/>
    </location>
</feature>
<name>A0ABT4ZLJ8_9RHOB</name>
<accession>A0ABT4ZLJ8</accession>
<evidence type="ECO:0000313" key="2">
    <source>
        <dbReference type="EMBL" id="MDB6179610.1"/>
    </source>
</evidence>
<evidence type="ECO:0000256" key="1">
    <source>
        <dbReference type="SAM" id="Phobius"/>
    </source>
</evidence>
<gene>
    <name evidence="2" type="ORF">PAF17_19280</name>
</gene>
<reference evidence="2" key="1">
    <citation type="submission" date="2022-12" db="EMBL/GenBank/DDBJ databases">
        <title>Paracoccus onchidii sp. nov., isolated from a marine invertebrate from the South China Sea.</title>
        <authorList>
            <person name="Xu S."/>
            <person name="Liu Z."/>
            <person name="Xu Y."/>
        </authorList>
    </citation>
    <scope>NUCLEOTIDE SEQUENCE</scope>
    <source>
        <strain evidence="2">Z330</strain>
    </source>
</reference>
<dbReference type="RefSeq" id="WP_271890703.1">
    <property type="nucleotide sequence ID" value="NZ_JAQBIE010000045.1"/>
</dbReference>
<keyword evidence="1" id="KW-1133">Transmembrane helix</keyword>
<keyword evidence="1" id="KW-0812">Transmembrane</keyword>
<sequence>MMDEREPISEDDLNAYVDGRLSSARQEDVRRYLGRNPDEAARIADHMRHAEALRAALAPLADRPIPSELHLPRLAASRRRRSDQLRRIAASVVLVGAGLAGGWFGHARIESGTVAVLGQETAATYALLSQGDAPTLTYAAADPQALVDWASTALRRPMRVPDLSGSGFRFLGGQVVPTAQGPAMAAIYENEQGDRLVFQARQMRAPGGTKMTPYRSAEGGGLVWERNDMGYSLFGNAPEEVSRAVATGIQEALT</sequence>
<dbReference type="EMBL" id="JAQBIE010000045">
    <property type="protein sequence ID" value="MDB6179610.1"/>
    <property type="molecule type" value="Genomic_DNA"/>
</dbReference>
<comment type="caution">
    <text evidence="2">The sequence shown here is derived from an EMBL/GenBank/DDBJ whole genome shotgun (WGS) entry which is preliminary data.</text>
</comment>
<evidence type="ECO:0000313" key="3">
    <source>
        <dbReference type="Proteomes" id="UP001165641"/>
    </source>
</evidence>
<organism evidence="2 3">
    <name type="scientific">Paracoccus onchidii</name>
    <dbReference type="NCBI Taxonomy" id="3017813"/>
    <lineage>
        <taxon>Bacteria</taxon>
        <taxon>Pseudomonadati</taxon>
        <taxon>Pseudomonadota</taxon>
        <taxon>Alphaproteobacteria</taxon>
        <taxon>Rhodobacterales</taxon>
        <taxon>Paracoccaceae</taxon>
        <taxon>Paracoccus</taxon>
    </lineage>
</organism>
<proteinExistence type="predicted"/>
<protein>
    <recommendedName>
        <fullName evidence="4">Anti-sigma factor</fullName>
    </recommendedName>
</protein>